<sequence>MSPTLAAKVERLRSLEHYCYQIAHYLLGNDADAEHASIGALLELSGDPELLCCGEQDLRKLARTAAIRHACRLSAARSEAGKRTPVH</sequence>
<evidence type="ECO:0000313" key="2">
    <source>
        <dbReference type="Proteomes" id="UP000680304"/>
    </source>
</evidence>
<dbReference type="RefSeq" id="WP_062492390.1">
    <property type="nucleotide sequence ID" value="NZ_BOVJ01000081.1"/>
</dbReference>
<organism evidence="1 2">
    <name type="scientific">Paenibacillus cisolokensis</name>
    <dbReference type="NCBI Taxonomy" id="1658519"/>
    <lineage>
        <taxon>Bacteria</taxon>
        <taxon>Bacillati</taxon>
        <taxon>Bacillota</taxon>
        <taxon>Bacilli</taxon>
        <taxon>Bacillales</taxon>
        <taxon>Paenibacillaceae</taxon>
        <taxon>Paenibacillus</taxon>
    </lineage>
</organism>
<keyword evidence="2" id="KW-1185">Reference proteome</keyword>
<dbReference type="EMBL" id="BOVJ01000081">
    <property type="protein sequence ID" value="GIQ64127.1"/>
    <property type="molecule type" value="Genomic_DNA"/>
</dbReference>
<comment type="caution">
    <text evidence="1">The sequence shown here is derived from an EMBL/GenBank/DDBJ whole genome shotgun (WGS) entry which is preliminary data.</text>
</comment>
<name>A0ABQ4N7E5_9BACL</name>
<evidence type="ECO:0000313" key="1">
    <source>
        <dbReference type="EMBL" id="GIQ64127.1"/>
    </source>
</evidence>
<proteinExistence type="predicted"/>
<dbReference type="Proteomes" id="UP000680304">
    <property type="component" value="Unassembled WGS sequence"/>
</dbReference>
<accession>A0ABQ4N7E5</accession>
<protein>
    <submittedName>
        <fullName evidence="1">Uncharacterized protein</fullName>
    </submittedName>
</protein>
<reference evidence="1 2" key="1">
    <citation type="submission" date="2021-04" db="EMBL/GenBank/DDBJ databases">
        <title>Draft genome sequence of Paenibacillus cisolokensis, LC2-13A.</title>
        <authorList>
            <person name="Uke A."/>
            <person name="Chhe C."/>
            <person name="Baramee S."/>
            <person name="Kosugi A."/>
        </authorList>
    </citation>
    <scope>NUCLEOTIDE SEQUENCE [LARGE SCALE GENOMIC DNA]</scope>
    <source>
        <strain evidence="1 2">LC2-13A</strain>
    </source>
</reference>
<gene>
    <name evidence="1" type="ORF">PACILC2_26950</name>
</gene>